<dbReference type="Proteomes" id="UP000297540">
    <property type="component" value="Unassembled WGS sequence"/>
</dbReference>
<dbReference type="GO" id="GO:0005886">
    <property type="term" value="C:plasma membrane"/>
    <property type="evidence" value="ECO:0007669"/>
    <property type="project" value="InterPro"/>
</dbReference>
<dbReference type="AlphaFoldDB" id="A0A4Y8SIY4"/>
<name>A0A4Y8SIY4_9SPHI</name>
<organism evidence="1 2">
    <name type="scientific">Mucilaginibacter psychrotolerans</name>
    <dbReference type="NCBI Taxonomy" id="1524096"/>
    <lineage>
        <taxon>Bacteria</taxon>
        <taxon>Pseudomonadati</taxon>
        <taxon>Bacteroidota</taxon>
        <taxon>Sphingobacteriia</taxon>
        <taxon>Sphingobacteriales</taxon>
        <taxon>Sphingobacteriaceae</taxon>
        <taxon>Mucilaginibacter</taxon>
    </lineage>
</organism>
<accession>A0A4Y8SIY4</accession>
<dbReference type="Gene3D" id="2.60.450.10">
    <property type="entry name" value="Lipopolysaccharide (LPS) transport protein A like domain"/>
    <property type="match status" value="1"/>
</dbReference>
<dbReference type="GO" id="GO:0015221">
    <property type="term" value="F:lipopolysaccharide transmembrane transporter activity"/>
    <property type="evidence" value="ECO:0007669"/>
    <property type="project" value="InterPro"/>
</dbReference>
<dbReference type="RefSeq" id="WP_133228557.1">
    <property type="nucleotide sequence ID" value="NZ_SOZE01000006.1"/>
</dbReference>
<dbReference type="PROSITE" id="PS51257">
    <property type="entry name" value="PROKAR_LIPOPROTEIN"/>
    <property type="match status" value="1"/>
</dbReference>
<dbReference type="NCBIfam" id="TIGR04409">
    <property type="entry name" value="LptC_YrbK"/>
    <property type="match status" value="1"/>
</dbReference>
<gene>
    <name evidence="1" type="primary">lptC</name>
    <name evidence="1" type="ORF">E2R66_08110</name>
</gene>
<dbReference type="OrthoDB" id="9812080at2"/>
<comment type="caution">
    <text evidence="1">The sequence shown here is derived from an EMBL/GenBank/DDBJ whole genome shotgun (WGS) entry which is preliminary data.</text>
</comment>
<dbReference type="EMBL" id="SOZE01000006">
    <property type="protein sequence ID" value="TFF38424.1"/>
    <property type="molecule type" value="Genomic_DNA"/>
</dbReference>
<protein>
    <submittedName>
        <fullName evidence="1">LPS export ABC transporter periplasmic protein LptC</fullName>
    </submittedName>
</protein>
<reference evidence="1 2" key="1">
    <citation type="journal article" date="2017" name="Int. J. Syst. Evol. Microbiol.">
        <title>Mucilaginibacterpsychrotolerans sp. nov., isolated from peatlands.</title>
        <authorList>
            <person name="Deng Y."/>
            <person name="Shen L."/>
            <person name="Xu B."/>
            <person name="Liu Y."/>
            <person name="Gu Z."/>
            <person name="Liu H."/>
            <person name="Zhou Y."/>
        </authorList>
    </citation>
    <scope>NUCLEOTIDE SEQUENCE [LARGE SCALE GENOMIC DNA]</scope>
    <source>
        <strain evidence="1 2">NH7-4</strain>
    </source>
</reference>
<evidence type="ECO:0000313" key="1">
    <source>
        <dbReference type="EMBL" id="TFF38424.1"/>
    </source>
</evidence>
<dbReference type="InterPro" id="IPR010664">
    <property type="entry name" value="LipoPS_assembly_LptC-rel"/>
</dbReference>
<dbReference type="InterPro" id="IPR026265">
    <property type="entry name" value="LptC"/>
</dbReference>
<dbReference type="Pfam" id="PF06835">
    <property type="entry name" value="LptC"/>
    <property type="match status" value="1"/>
</dbReference>
<sequence>MRSRLLVCKIGLPALFIAMLLVACENDINKIKALAAADSTKPIQQTTDIDLIYSDSALVKFRLNAPLMIEYMIAKPYKVLPKGIRITFLDKDAKPAGTITADSALTRNDDKFIEFHHNVVATNAEGTVYKSEELIWDMAFKQIYSNKQVEMTKVGGDIMRGTSFKSDDALKHPIFQNATGTIHVNGDGLSQ</sequence>
<proteinExistence type="predicted"/>
<evidence type="ECO:0000313" key="2">
    <source>
        <dbReference type="Proteomes" id="UP000297540"/>
    </source>
</evidence>
<keyword evidence="2" id="KW-1185">Reference proteome</keyword>